<evidence type="ECO:0000313" key="15">
    <source>
        <dbReference type="Proteomes" id="UP000029389"/>
    </source>
</evidence>
<dbReference type="GO" id="GO:0006310">
    <property type="term" value="P:DNA recombination"/>
    <property type="evidence" value="ECO:0007669"/>
    <property type="project" value="UniProtKB-KW"/>
</dbReference>
<accession>A0A090Y9U8</accession>
<proteinExistence type="inferred from homology"/>
<evidence type="ECO:0000256" key="5">
    <source>
        <dbReference type="ARBA" id="ARBA00022723"/>
    </source>
</evidence>
<dbReference type="Pfam" id="PF03838">
    <property type="entry name" value="RecU"/>
    <property type="match status" value="1"/>
</dbReference>
<dbReference type="EMBL" id="JMQC01000009">
    <property type="protein sequence ID" value="KFM95548.1"/>
    <property type="molecule type" value="Genomic_DNA"/>
</dbReference>
<evidence type="ECO:0000256" key="9">
    <source>
        <dbReference type="ARBA" id="ARBA00022842"/>
    </source>
</evidence>
<dbReference type="GO" id="GO:0006281">
    <property type="term" value="P:DNA repair"/>
    <property type="evidence" value="ECO:0007669"/>
    <property type="project" value="UniProtKB-KW"/>
</dbReference>
<evidence type="ECO:0000256" key="4">
    <source>
        <dbReference type="ARBA" id="ARBA00022722"/>
    </source>
</evidence>
<comment type="cofactor">
    <cofactor evidence="1">
        <name>Mg(2+)</name>
        <dbReference type="ChEBI" id="CHEBI:18420"/>
    </cofactor>
</comment>
<evidence type="ECO:0000256" key="2">
    <source>
        <dbReference type="ARBA" id="ARBA00004496"/>
    </source>
</evidence>
<dbReference type="GO" id="GO:0004519">
    <property type="term" value="F:endonuclease activity"/>
    <property type="evidence" value="ECO:0007669"/>
    <property type="project" value="UniProtKB-KW"/>
</dbReference>
<keyword evidence="11" id="KW-0234">DNA repair</keyword>
<keyword evidence="5" id="KW-0479">Metal-binding</keyword>
<keyword evidence="10" id="KW-0233">DNA recombination</keyword>
<dbReference type="GO" id="GO:0003676">
    <property type="term" value="F:nucleic acid binding"/>
    <property type="evidence" value="ECO:0007669"/>
    <property type="project" value="InterPro"/>
</dbReference>
<dbReference type="Gene3D" id="3.40.1350.10">
    <property type="match status" value="1"/>
</dbReference>
<dbReference type="SUPFAM" id="SSF52980">
    <property type="entry name" value="Restriction endonuclease-like"/>
    <property type="match status" value="1"/>
</dbReference>
<dbReference type="GO" id="GO:0046872">
    <property type="term" value="F:metal ion binding"/>
    <property type="evidence" value="ECO:0007669"/>
    <property type="project" value="UniProtKB-KW"/>
</dbReference>
<keyword evidence="4" id="KW-0540">Nuclease</keyword>
<evidence type="ECO:0000256" key="10">
    <source>
        <dbReference type="ARBA" id="ARBA00023172"/>
    </source>
</evidence>
<dbReference type="InterPro" id="IPR004612">
    <property type="entry name" value="Resolv_RecU"/>
</dbReference>
<comment type="subcellular location">
    <subcellularLocation>
        <location evidence="2">Cytoplasm</location>
    </subcellularLocation>
</comment>
<dbReference type="GO" id="GO:0005737">
    <property type="term" value="C:cytoplasm"/>
    <property type="evidence" value="ECO:0007669"/>
    <property type="project" value="UniProtKB-SubCell"/>
</dbReference>
<comment type="caution">
    <text evidence="14">The sequence shown here is derived from an EMBL/GenBank/DDBJ whole genome shotgun (WGS) entry which is preliminary data.</text>
</comment>
<dbReference type="PATRIC" id="fig|1405.8.peg.5586"/>
<dbReference type="InterPro" id="IPR011856">
    <property type="entry name" value="tRNA_endonuc-like_dom_sf"/>
</dbReference>
<evidence type="ECO:0000256" key="13">
    <source>
        <dbReference type="ARBA" id="ARBA00029523"/>
    </source>
</evidence>
<evidence type="ECO:0000256" key="7">
    <source>
        <dbReference type="ARBA" id="ARBA00022763"/>
    </source>
</evidence>
<dbReference type="AlphaFoldDB" id="A0A090Y9U8"/>
<dbReference type="Proteomes" id="UP000029389">
    <property type="component" value="Unassembled WGS sequence"/>
</dbReference>
<evidence type="ECO:0000256" key="3">
    <source>
        <dbReference type="ARBA" id="ARBA00022490"/>
    </source>
</evidence>
<keyword evidence="6" id="KW-0255">Endonuclease</keyword>
<reference evidence="14 15" key="1">
    <citation type="submission" date="2014-04" db="EMBL/GenBank/DDBJ databases">
        <authorList>
            <person name="Bishop-Lilly K.A."/>
            <person name="Broomall S.M."/>
            <person name="Chain P.S."/>
            <person name="Chertkov O."/>
            <person name="Coyne S.R."/>
            <person name="Daligault H.E."/>
            <person name="Davenport K.W."/>
            <person name="Erkkila T."/>
            <person name="Frey K.G."/>
            <person name="Gibbons H.S."/>
            <person name="Gu W."/>
            <person name="Jaissle J."/>
            <person name="Johnson S.L."/>
            <person name="Koroleva G.I."/>
            <person name="Ladner J.T."/>
            <person name="Lo C.-C."/>
            <person name="Minogue T.D."/>
            <person name="Munk C."/>
            <person name="Palacios G.F."/>
            <person name="Redden C.L."/>
            <person name="Rosenzweig C.N."/>
            <person name="Scholz M.B."/>
            <person name="Teshima H."/>
            <person name="Xu Y."/>
        </authorList>
    </citation>
    <scope>NUCLEOTIDE SEQUENCE [LARGE SCALE GENOMIC DNA]</scope>
    <source>
        <strain evidence="14 15">BHP</strain>
    </source>
</reference>
<evidence type="ECO:0000256" key="8">
    <source>
        <dbReference type="ARBA" id="ARBA00022801"/>
    </source>
</evidence>
<sequence>MSKHTIFFLIWFPLLRYPYEDKSTEDYDGVYKVKAIAFEAKSTESTTQFDLKNIAQHQLGLPEEDGSCVFLPYRVIL</sequence>
<keyword evidence="9" id="KW-0460">Magnesium</keyword>
<keyword evidence="3" id="KW-0963">Cytoplasm</keyword>
<organism evidence="14 15">
    <name type="scientific">Bacillus clarus</name>
    <dbReference type="NCBI Taxonomy" id="2338372"/>
    <lineage>
        <taxon>Bacteria</taxon>
        <taxon>Bacillati</taxon>
        <taxon>Bacillota</taxon>
        <taxon>Bacilli</taxon>
        <taxon>Bacillales</taxon>
        <taxon>Bacillaceae</taxon>
        <taxon>Bacillus</taxon>
        <taxon>Bacillus cereus group</taxon>
    </lineage>
</organism>
<keyword evidence="7" id="KW-0227">DNA damage</keyword>
<evidence type="ECO:0000256" key="11">
    <source>
        <dbReference type="ARBA" id="ARBA00023204"/>
    </source>
</evidence>
<dbReference type="InterPro" id="IPR011335">
    <property type="entry name" value="Restrct_endonuc-II-like"/>
</dbReference>
<gene>
    <name evidence="14" type="ORF">DJ93_5416</name>
</gene>
<evidence type="ECO:0000256" key="12">
    <source>
        <dbReference type="ARBA" id="ARBA00023447"/>
    </source>
</evidence>
<comment type="similarity">
    <text evidence="12">Belongs to the RecU family.</text>
</comment>
<name>A0A090Y9U8_9BACI</name>
<dbReference type="GO" id="GO:0016787">
    <property type="term" value="F:hydrolase activity"/>
    <property type="evidence" value="ECO:0007669"/>
    <property type="project" value="UniProtKB-KW"/>
</dbReference>
<evidence type="ECO:0000256" key="6">
    <source>
        <dbReference type="ARBA" id="ARBA00022759"/>
    </source>
</evidence>
<protein>
    <recommendedName>
        <fullName evidence="13">Holliday junction resolvase RecU</fullName>
    </recommendedName>
</protein>
<keyword evidence="8" id="KW-0378">Hydrolase</keyword>
<evidence type="ECO:0000256" key="1">
    <source>
        <dbReference type="ARBA" id="ARBA00001946"/>
    </source>
</evidence>
<evidence type="ECO:0000313" key="14">
    <source>
        <dbReference type="EMBL" id="KFM95548.1"/>
    </source>
</evidence>